<dbReference type="AlphaFoldDB" id="A0A9P6JT11"/>
<feature type="compositionally biased region" description="Polar residues" evidence="1">
    <location>
        <begin position="8"/>
        <end position="19"/>
    </location>
</feature>
<evidence type="ECO:0000313" key="3">
    <source>
        <dbReference type="EMBL" id="KAF9531080.1"/>
    </source>
</evidence>
<comment type="caution">
    <text evidence="3">The sequence shown here is derived from an EMBL/GenBank/DDBJ whole genome shotgun (WGS) entry which is preliminary data.</text>
</comment>
<dbReference type="Proteomes" id="UP000807306">
    <property type="component" value="Unassembled WGS sequence"/>
</dbReference>
<feature type="transmembrane region" description="Helical" evidence="2">
    <location>
        <begin position="236"/>
        <end position="259"/>
    </location>
</feature>
<keyword evidence="2" id="KW-1133">Transmembrane helix</keyword>
<sequence>MATHEAEQTSVAGHINSDTLPIDLKVADGPNTQSSSTDNHPEKVETRAQEASGLAKKHEIEKENDSMALVLAQPGPTPPLTIPASPLLTNEKTTTLSSSADLESQKKFKKRSGPRRSVPILVKILVTLGTIFKITFLYVIPGSIFVILAFAISIGLPFAMISAQCAAAQVIGNSVLKAAKNPGYSTNAHAGAIGATGGAIAGLCLGLFLKFIPDQCLRPRAVFRGDSAESSIEYPWYITFITCTLLSTLAGVIGCAILLHNHVDLGGYDVVHAARAAAVGGIIYAVGMALAGPVLLMAIGIIMSPVLIAMSLGAKWVYIRANDSWEQRGDWTYSRYSHCYCYGFCERDDEIDAELAKIGH</sequence>
<evidence type="ECO:0000256" key="2">
    <source>
        <dbReference type="SAM" id="Phobius"/>
    </source>
</evidence>
<feature type="transmembrane region" description="Helical" evidence="2">
    <location>
        <begin position="271"/>
        <end position="290"/>
    </location>
</feature>
<organism evidence="3 4">
    <name type="scientific">Crepidotus variabilis</name>
    <dbReference type="NCBI Taxonomy" id="179855"/>
    <lineage>
        <taxon>Eukaryota</taxon>
        <taxon>Fungi</taxon>
        <taxon>Dikarya</taxon>
        <taxon>Basidiomycota</taxon>
        <taxon>Agaricomycotina</taxon>
        <taxon>Agaricomycetes</taxon>
        <taxon>Agaricomycetidae</taxon>
        <taxon>Agaricales</taxon>
        <taxon>Agaricineae</taxon>
        <taxon>Crepidotaceae</taxon>
        <taxon>Crepidotus</taxon>
    </lineage>
</organism>
<protein>
    <submittedName>
        <fullName evidence="3">Uncharacterized protein</fullName>
    </submittedName>
</protein>
<dbReference type="OrthoDB" id="3064287at2759"/>
<feature type="transmembrane region" description="Helical" evidence="2">
    <location>
        <begin position="296"/>
        <end position="318"/>
    </location>
</feature>
<feature type="transmembrane region" description="Helical" evidence="2">
    <location>
        <begin position="120"/>
        <end position="140"/>
    </location>
</feature>
<keyword evidence="4" id="KW-1185">Reference proteome</keyword>
<keyword evidence="2" id="KW-0472">Membrane</keyword>
<keyword evidence="2" id="KW-0812">Transmembrane</keyword>
<proteinExistence type="predicted"/>
<evidence type="ECO:0000313" key="4">
    <source>
        <dbReference type="Proteomes" id="UP000807306"/>
    </source>
</evidence>
<evidence type="ECO:0000256" key="1">
    <source>
        <dbReference type="SAM" id="MobiDB-lite"/>
    </source>
</evidence>
<dbReference type="EMBL" id="MU157836">
    <property type="protein sequence ID" value="KAF9531080.1"/>
    <property type="molecule type" value="Genomic_DNA"/>
</dbReference>
<feature type="transmembrane region" description="Helical" evidence="2">
    <location>
        <begin position="192"/>
        <end position="212"/>
    </location>
</feature>
<feature type="transmembrane region" description="Helical" evidence="2">
    <location>
        <begin position="146"/>
        <end position="171"/>
    </location>
</feature>
<feature type="compositionally biased region" description="Basic and acidic residues" evidence="1">
    <location>
        <begin position="39"/>
        <end position="48"/>
    </location>
</feature>
<name>A0A9P6JT11_9AGAR</name>
<feature type="region of interest" description="Disordered" evidence="1">
    <location>
        <begin position="1"/>
        <end position="55"/>
    </location>
</feature>
<gene>
    <name evidence="3" type="ORF">CPB83DRAFT_849295</name>
</gene>
<accession>A0A9P6JT11</accession>
<reference evidence="3" key="1">
    <citation type="submission" date="2020-11" db="EMBL/GenBank/DDBJ databases">
        <authorList>
            <consortium name="DOE Joint Genome Institute"/>
            <person name="Ahrendt S."/>
            <person name="Riley R."/>
            <person name="Andreopoulos W."/>
            <person name="Labutti K."/>
            <person name="Pangilinan J."/>
            <person name="Ruiz-Duenas F.J."/>
            <person name="Barrasa J.M."/>
            <person name="Sanchez-Garcia M."/>
            <person name="Camarero S."/>
            <person name="Miyauchi S."/>
            <person name="Serrano A."/>
            <person name="Linde D."/>
            <person name="Babiker R."/>
            <person name="Drula E."/>
            <person name="Ayuso-Fernandez I."/>
            <person name="Pacheco R."/>
            <person name="Padilla G."/>
            <person name="Ferreira P."/>
            <person name="Barriuso J."/>
            <person name="Kellner H."/>
            <person name="Castanera R."/>
            <person name="Alfaro M."/>
            <person name="Ramirez L."/>
            <person name="Pisabarro A.G."/>
            <person name="Kuo A."/>
            <person name="Tritt A."/>
            <person name="Lipzen A."/>
            <person name="He G."/>
            <person name="Yan M."/>
            <person name="Ng V."/>
            <person name="Cullen D."/>
            <person name="Martin F."/>
            <person name="Rosso M.-N."/>
            <person name="Henrissat B."/>
            <person name="Hibbett D."/>
            <person name="Martinez A.T."/>
            <person name="Grigoriev I.V."/>
        </authorList>
    </citation>
    <scope>NUCLEOTIDE SEQUENCE</scope>
    <source>
        <strain evidence="3">CBS 506.95</strain>
    </source>
</reference>